<gene>
    <name evidence="1" type="ORF">G6F51_006893</name>
</gene>
<proteinExistence type="predicted"/>
<comment type="caution">
    <text evidence="1">The sequence shown here is derived from an EMBL/GenBank/DDBJ whole genome shotgun (WGS) entry which is preliminary data.</text>
</comment>
<dbReference type="Proteomes" id="UP000717996">
    <property type="component" value="Unassembled WGS sequence"/>
</dbReference>
<protein>
    <submittedName>
        <fullName evidence="1">Uncharacterized protein</fullName>
    </submittedName>
</protein>
<organism evidence="1 2">
    <name type="scientific">Rhizopus oryzae</name>
    <name type="common">Mucormycosis agent</name>
    <name type="synonym">Rhizopus arrhizus var. delemar</name>
    <dbReference type="NCBI Taxonomy" id="64495"/>
    <lineage>
        <taxon>Eukaryota</taxon>
        <taxon>Fungi</taxon>
        <taxon>Fungi incertae sedis</taxon>
        <taxon>Mucoromycota</taxon>
        <taxon>Mucoromycotina</taxon>
        <taxon>Mucoromycetes</taxon>
        <taxon>Mucorales</taxon>
        <taxon>Mucorineae</taxon>
        <taxon>Rhizopodaceae</taxon>
        <taxon>Rhizopus</taxon>
    </lineage>
</organism>
<sequence>MAELLQLCKQHSLELIFHWNPSKCVISDDSPQPLQYSSYNTIIQRQVSLSYLDIPFKSGGYLHTQEIATNNASKALKTMN</sequence>
<accession>A0A9P6YA15</accession>
<dbReference type="OrthoDB" id="5514950at2759"/>
<dbReference type="EMBL" id="JAANIT010000977">
    <property type="protein sequence ID" value="KAG1543072.1"/>
    <property type="molecule type" value="Genomic_DNA"/>
</dbReference>
<dbReference type="AlphaFoldDB" id="A0A9P6YA15"/>
<reference evidence="1" key="1">
    <citation type="journal article" date="2020" name="Microb. Genom.">
        <title>Genetic diversity of clinical and environmental Mucorales isolates obtained from an investigation of mucormycosis cases among solid organ transplant recipients.</title>
        <authorList>
            <person name="Nguyen M.H."/>
            <person name="Kaul D."/>
            <person name="Muto C."/>
            <person name="Cheng S.J."/>
            <person name="Richter R.A."/>
            <person name="Bruno V.M."/>
            <person name="Liu G."/>
            <person name="Beyhan S."/>
            <person name="Sundermann A.J."/>
            <person name="Mounaud S."/>
            <person name="Pasculle A.W."/>
            <person name="Nierman W.C."/>
            <person name="Driscoll E."/>
            <person name="Cumbie R."/>
            <person name="Clancy C.J."/>
            <person name="Dupont C.L."/>
        </authorList>
    </citation>
    <scope>NUCLEOTIDE SEQUENCE</scope>
    <source>
        <strain evidence="1">GL16</strain>
    </source>
</reference>
<evidence type="ECO:0000313" key="1">
    <source>
        <dbReference type="EMBL" id="KAG1543072.1"/>
    </source>
</evidence>
<evidence type="ECO:0000313" key="2">
    <source>
        <dbReference type="Proteomes" id="UP000717996"/>
    </source>
</evidence>
<name>A0A9P6YA15_RHIOR</name>